<evidence type="ECO:0000313" key="2">
    <source>
        <dbReference type="Proteomes" id="UP000499080"/>
    </source>
</evidence>
<keyword evidence="2" id="KW-1185">Reference proteome</keyword>
<evidence type="ECO:0000313" key="1">
    <source>
        <dbReference type="EMBL" id="GBN05265.1"/>
    </source>
</evidence>
<accession>A0A4Y2KSD5</accession>
<comment type="caution">
    <text evidence="1">The sequence shown here is derived from an EMBL/GenBank/DDBJ whole genome shotgun (WGS) entry which is preliminary data.</text>
</comment>
<organism evidence="1 2">
    <name type="scientific">Araneus ventricosus</name>
    <name type="common">Orbweaver spider</name>
    <name type="synonym">Epeira ventricosa</name>
    <dbReference type="NCBI Taxonomy" id="182803"/>
    <lineage>
        <taxon>Eukaryota</taxon>
        <taxon>Metazoa</taxon>
        <taxon>Ecdysozoa</taxon>
        <taxon>Arthropoda</taxon>
        <taxon>Chelicerata</taxon>
        <taxon>Arachnida</taxon>
        <taxon>Araneae</taxon>
        <taxon>Araneomorphae</taxon>
        <taxon>Entelegynae</taxon>
        <taxon>Araneoidea</taxon>
        <taxon>Araneidae</taxon>
        <taxon>Araneus</taxon>
    </lineage>
</organism>
<name>A0A4Y2KSD5_ARAVE</name>
<dbReference type="EMBL" id="BGPR01004951">
    <property type="protein sequence ID" value="GBN05265.1"/>
    <property type="molecule type" value="Genomic_DNA"/>
</dbReference>
<dbReference type="OrthoDB" id="6424433at2759"/>
<dbReference type="Proteomes" id="UP000499080">
    <property type="component" value="Unassembled WGS sequence"/>
</dbReference>
<gene>
    <name evidence="1" type="ORF">AVEN_116393_1</name>
</gene>
<reference evidence="1 2" key="1">
    <citation type="journal article" date="2019" name="Sci. Rep.">
        <title>Orb-weaving spider Araneus ventricosus genome elucidates the spidroin gene catalogue.</title>
        <authorList>
            <person name="Kono N."/>
            <person name="Nakamura H."/>
            <person name="Ohtoshi R."/>
            <person name="Moran D.A.P."/>
            <person name="Shinohara A."/>
            <person name="Yoshida Y."/>
            <person name="Fujiwara M."/>
            <person name="Mori M."/>
            <person name="Tomita M."/>
            <person name="Arakawa K."/>
        </authorList>
    </citation>
    <scope>NUCLEOTIDE SEQUENCE [LARGE SCALE GENOMIC DNA]</scope>
</reference>
<proteinExistence type="predicted"/>
<protein>
    <submittedName>
        <fullName evidence="1">Uncharacterized protein</fullName>
    </submittedName>
</protein>
<dbReference type="PANTHER" id="PTHR22955">
    <property type="entry name" value="RETROTRANSPOSON"/>
    <property type="match status" value="1"/>
</dbReference>
<dbReference type="PANTHER" id="PTHR22955:SF66">
    <property type="entry name" value="INTEGRASE CATALYTIC DOMAIN-CONTAINING PROTEIN"/>
    <property type="match status" value="1"/>
</dbReference>
<sequence length="128" mass="14488">MACVLGLRLSNYLTEALSLSDIPKYFWTDSTTALFWIKRNDQWGTFVGNQVGEICSVTKVNQWSYVPGQSNPADLLSRGCSLLQFSKLAWWEGPVWLKGPPNSWPKLEIKPDEALIPSERWKGINLSV</sequence>
<dbReference type="AlphaFoldDB" id="A0A4Y2KSD5"/>